<keyword evidence="2" id="KW-1185">Reference proteome</keyword>
<comment type="caution">
    <text evidence="1">The sequence shown here is derived from an EMBL/GenBank/DDBJ whole genome shotgun (WGS) entry which is preliminary data.</text>
</comment>
<dbReference type="EMBL" id="BNAG01000002">
    <property type="protein sequence ID" value="GHE59480.1"/>
    <property type="molecule type" value="Genomic_DNA"/>
</dbReference>
<evidence type="ECO:0000313" key="2">
    <source>
        <dbReference type="Proteomes" id="UP000658258"/>
    </source>
</evidence>
<name>A0ABQ3I5Z7_9BACT</name>
<organism evidence="1 2">
    <name type="scientific">Roseivirga thermotolerans</name>
    <dbReference type="NCBI Taxonomy" id="1758176"/>
    <lineage>
        <taxon>Bacteria</taxon>
        <taxon>Pseudomonadati</taxon>
        <taxon>Bacteroidota</taxon>
        <taxon>Cytophagia</taxon>
        <taxon>Cytophagales</taxon>
        <taxon>Roseivirgaceae</taxon>
        <taxon>Roseivirga</taxon>
    </lineage>
</organism>
<evidence type="ECO:0000313" key="1">
    <source>
        <dbReference type="EMBL" id="GHE59480.1"/>
    </source>
</evidence>
<accession>A0ABQ3I5Z7</accession>
<protein>
    <submittedName>
        <fullName evidence="1">Uncharacterized protein</fullName>
    </submittedName>
</protein>
<gene>
    <name evidence="1" type="ORF">GCM10011340_12720</name>
</gene>
<sequence length="117" mass="13484">MRYLNECEIAPLLNAGKVVEQFIGEFYHQGFKCYRYFSLQKDRHGIHLLVFEKFDESDEGLTSIYDFSSLDPDQLYGKEHDSFPSLNAVLLYLESEYEISSDKFLLAGQLDQVVGIG</sequence>
<proteinExistence type="predicted"/>
<reference evidence="2" key="1">
    <citation type="journal article" date="2019" name="Int. J. Syst. Evol. Microbiol.">
        <title>The Global Catalogue of Microorganisms (GCM) 10K type strain sequencing project: providing services to taxonomists for standard genome sequencing and annotation.</title>
        <authorList>
            <consortium name="The Broad Institute Genomics Platform"/>
            <consortium name="The Broad Institute Genome Sequencing Center for Infectious Disease"/>
            <person name="Wu L."/>
            <person name="Ma J."/>
        </authorList>
    </citation>
    <scope>NUCLEOTIDE SEQUENCE [LARGE SCALE GENOMIC DNA]</scope>
    <source>
        <strain evidence="2">CGMCC 1.15111</strain>
    </source>
</reference>
<dbReference type="Proteomes" id="UP000658258">
    <property type="component" value="Unassembled WGS sequence"/>
</dbReference>
<dbReference type="RefSeq" id="WP_189629395.1">
    <property type="nucleotide sequence ID" value="NZ_BNAG01000002.1"/>
</dbReference>